<proteinExistence type="predicted"/>
<gene>
    <name evidence="2" type="ORF">M408DRAFT_177706</name>
</gene>
<evidence type="ECO:0000256" key="1">
    <source>
        <dbReference type="SAM" id="MobiDB-lite"/>
    </source>
</evidence>
<feature type="region of interest" description="Disordered" evidence="1">
    <location>
        <begin position="43"/>
        <end position="73"/>
    </location>
</feature>
<accession>A0A0C3AQC8</accession>
<sequence>MRWEQSIKLRAVYENALDAMLDHLNPESIPDEEDLKLAAEANDEAQRAASKKHHKRERSNMHSSTGSSNGPATKILKMEKQDLLYRHKNSHLNCVRRQFQKNARANYPLVIEEQEDIALRVKKCVLAHSMARNKINYHLSRSNSNLTSSTTWISPFEIGARLQDKLERSLRLPCYHPLPYHDPRETTPRERILFGVDLADEESIENGLLAVLLQVARKNPPHDGFRKLKQACPNETVQLALYLETYWGPNSADNVKMILRQPVTLRHSLLMFYLECLPTPLLPLTAAGFTQFALMNLNARDIVKSMPVLNIGPLREICDYVDRMSHYDSKLLDKTGILLTRVKCDLMGDGSPGNTLAGLLHMLIRYFNREKERTVLDISPISVTWEQY</sequence>
<protein>
    <submittedName>
        <fullName evidence="2">Uncharacterized protein</fullName>
    </submittedName>
</protein>
<name>A0A0C3AQC8_SERVB</name>
<dbReference type="OrthoDB" id="3136007at2759"/>
<feature type="compositionally biased region" description="Polar residues" evidence="1">
    <location>
        <begin position="61"/>
        <end position="71"/>
    </location>
</feature>
<dbReference type="Proteomes" id="UP000054097">
    <property type="component" value="Unassembled WGS sequence"/>
</dbReference>
<dbReference type="EMBL" id="KN824303">
    <property type="protein sequence ID" value="KIM26785.1"/>
    <property type="molecule type" value="Genomic_DNA"/>
</dbReference>
<dbReference type="AlphaFoldDB" id="A0A0C3AQC8"/>
<organism evidence="2 3">
    <name type="scientific">Serendipita vermifera MAFF 305830</name>
    <dbReference type="NCBI Taxonomy" id="933852"/>
    <lineage>
        <taxon>Eukaryota</taxon>
        <taxon>Fungi</taxon>
        <taxon>Dikarya</taxon>
        <taxon>Basidiomycota</taxon>
        <taxon>Agaricomycotina</taxon>
        <taxon>Agaricomycetes</taxon>
        <taxon>Sebacinales</taxon>
        <taxon>Serendipitaceae</taxon>
        <taxon>Serendipita</taxon>
    </lineage>
</organism>
<reference evidence="3" key="2">
    <citation type="submission" date="2015-01" db="EMBL/GenBank/DDBJ databases">
        <title>Evolutionary Origins and Diversification of the Mycorrhizal Mutualists.</title>
        <authorList>
            <consortium name="DOE Joint Genome Institute"/>
            <consortium name="Mycorrhizal Genomics Consortium"/>
            <person name="Kohler A."/>
            <person name="Kuo A."/>
            <person name="Nagy L.G."/>
            <person name="Floudas D."/>
            <person name="Copeland A."/>
            <person name="Barry K.W."/>
            <person name="Cichocki N."/>
            <person name="Veneault-Fourrey C."/>
            <person name="LaButti K."/>
            <person name="Lindquist E.A."/>
            <person name="Lipzen A."/>
            <person name="Lundell T."/>
            <person name="Morin E."/>
            <person name="Murat C."/>
            <person name="Riley R."/>
            <person name="Ohm R."/>
            <person name="Sun H."/>
            <person name="Tunlid A."/>
            <person name="Henrissat B."/>
            <person name="Grigoriev I.V."/>
            <person name="Hibbett D.S."/>
            <person name="Martin F."/>
        </authorList>
    </citation>
    <scope>NUCLEOTIDE SEQUENCE [LARGE SCALE GENOMIC DNA]</scope>
    <source>
        <strain evidence="3">MAFF 305830</strain>
    </source>
</reference>
<evidence type="ECO:0000313" key="3">
    <source>
        <dbReference type="Proteomes" id="UP000054097"/>
    </source>
</evidence>
<dbReference type="HOGENOM" id="CLU_712064_0_0_1"/>
<reference evidence="2 3" key="1">
    <citation type="submission" date="2014-04" db="EMBL/GenBank/DDBJ databases">
        <authorList>
            <consortium name="DOE Joint Genome Institute"/>
            <person name="Kuo A."/>
            <person name="Zuccaro A."/>
            <person name="Kohler A."/>
            <person name="Nagy L.G."/>
            <person name="Floudas D."/>
            <person name="Copeland A."/>
            <person name="Barry K.W."/>
            <person name="Cichocki N."/>
            <person name="Veneault-Fourrey C."/>
            <person name="LaButti K."/>
            <person name="Lindquist E.A."/>
            <person name="Lipzen A."/>
            <person name="Lundell T."/>
            <person name="Morin E."/>
            <person name="Murat C."/>
            <person name="Sun H."/>
            <person name="Tunlid A."/>
            <person name="Henrissat B."/>
            <person name="Grigoriev I.V."/>
            <person name="Hibbett D.S."/>
            <person name="Martin F."/>
            <person name="Nordberg H.P."/>
            <person name="Cantor M.N."/>
            <person name="Hua S.X."/>
        </authorList>
    </citation>
    <scope>NUCLEOTIDE SEQUENCE [LARGE SCALE GENOMIC DNA]</scope>
    <source>
        <strain evidence="2 3">MAFF 305830</strain>
    </source>
</reference>
<keyword evidence="3" id="KW-1185">Reference proteome</keyword>
<evidence type="ECO:0000313" key="2">
    <source>
        <dbReference type="EMBL" id="KIM26785.1"/>
    </source>
</evidence>